<name>A0ABU7A952_9TELE</name>
<reference evidence="1 2" key="1">
    <citation type="submission" date="2021-07" db="EMBL/GenBank/DDBJ databases">
        <authorList>
            <person name="Palmer J.M."/>
        </authorList>
    </citation>
    <scope>NUCLEOTIDE SEQUENCE [LARGE SCALE GENOMIC DNA]</scope>
    <source>
        <strain evidence="1 2">AT_MEX2019</strain>
        <tissue evidence="1">Muscle</tissue>
    </source>
</reference>
<dbReference type="Proteomes" id="UP001345963">
    <property type="component" value="Unassembled WGS sequence"/>
</dbReference>
<organism evidence="1 2">
    <name type="scientific">Ataeniobius toweri</name>
    <dbReference type="NCBI Taxonomy" id="208326"/>
    <lineage>
        <taxon>Eukaryota</taxon>
        <taxon>Metazoa</taxon>
        <taxon>Chordata</taxon>
        <taxon>Craniata</taxon>
        <taxon>Vertebrata</taxon>
        <taxon>Euteleostomi</taxon>
        <taxon>Actinopterygii</taxon>
        <taxon>Neopterygii</taxon>
        <taxon>Teleostei</taxon>
        <taxon>Neoteleostei</taxon>
        <taxon>Acanthomorphata</taxon>
        <taxon>Ovalentaria</taxon>
        <taxon>Atherinomorphae</taxon>
        <taxon>Cyprinodontiformes</taxon>
        <taxon>Goodeidae</taxon>
        <taxon>Ataeniobius</taxon>
    </lineage>
</organism>
<evidence type="ECO:0000313" key="2">
    <source>
        <dbReference type="Proteomes" id="UP001345963"/>
    </source>
</evidence>
<accession>A0ABU7A952</accession>
<gene>
    <name evidence="1" type="ORF">ATANTOWER_028582</name>
</gene>
<keyword evidence="2" id="KW-1185">Reference proteome</keyword>
<proteinExistence type="predicted"/>
<protein>
    <submittedName>
        <fullName evidence="1">Uncharacterized protein</fullName>
    </submittedName>
</protein>
<dbReference type="EMBL" id="JAHUTI010007207">
    <property type="protein sequence ID" value="MED6234395.1"/>
    <property type="molecule type" value="Genomic_DNA"/>
</dbReference>
<comment type="caution">
    <text evidence="1">The sequence shown here is derived from an EMBL/GenBank/DDBJ whole genome shotgun (WGS) entry which is preliminary data.</text>
</comment>
<sequence length="190" mass="21905">MLSCCLPVKCYFGIPSDLYFVVVRTCEIEDPRMQTRRQHVGLQCIFAVPELKKFPRKKKKKKEKFTKDDIHCRGGAGAYLQQSTGNRQVTAWTGLQSIAGKHRGTPDKQQCTQPFILKGNLERPVNITIMFLNCGRKPEYPEKTRACMERICKLHAERPLARSQTQDLLGARQQCYQLHHHAASSYYHRP</sequence>
<evidence type="ECO:0000313" key="1">
    <source>
        <dbReference type="EMBL" id="MED6234395.1"/>
    </source>
</evidence>